<dbReference type="GO" id="GO:0004527">
    <property type="term" value="F:exonuclease activity"/>
    <property type="evidence" value="ECO:0007669"/>
    <property type="project" value="UniProtKB-KW"/>
</dbReference>
<evidence type="ECO:0000256" key="1">
    <source>
        <dbReference type="ARBA" id="ARBA00006930"/>
    </source>
</evidence>
<evidence type="ECO:0000313" key="6">
    <source>
        <dbReference type="Proteomes" id="UP000233649"/>
    </source>
</evidence>
<dbReference type="AlphaFoldDB" id="A0A2J1DXI6"/>
<keyword evidence="5" id="KW-0378">Hydrolase</keyword>
<dbReference type="Gene3D" id="3.40.50.300">
    <property type="entry name" value="P-loop containing nucleotide triphosphate hydrolases"/>
    <property type="match status" value="1"/>
</dbReference>
<organism evidence="5 6">
    <name type="scientific">Dehalococcoides mccartyi</name>
    <dbReference type="NCBI Taxonomy" id="61435"/>
    <lineage>
        <taxon>Bacteria</taxon>
        <taxon>Bacillati</taxon>
        <taxon>Chloroflexota</taxon>
        <taxon>Dehalococcoidia</taxon>
        <taxon>Dehalococcoidales</taxon>
        <taxon>Dehalococcoidaceae</taxon>
        <taxon>Dehalococcoides</taxon>
    </lineage>
</organism>
<dbReference type="InterPro" id="IPR027417">
    <property type="entry name" value="P-loop_NTPase"/>
</dbReference>
<feature type="non-terminal residue" evidence="5">
    <location>
        <position position="1"/>
    </location>
</feature>
<comment type="similarity">
    <text evidence="1">Belongs to the SMC family. SbcC subfamily.</text>
</comment>
<dbReference type="EMBL" id="PHFD01000167">
    <property type="protein sequence ID" value="PKH46848.1"/>
    <property type="molecule type" value="Genomic_DNA"/>
</dbReference>
<dbReference type="Proteomes" id="UP000233649">
    <property type="component" value="Unassembled WGS sequence"/>
</dbReference>
<accession>A0A2J1DXI6</accession>
<dbReference type="PANTHER" id="PTHR32114">
    <property type="entry name" value="ABC TRANSPORTER ABCH.3"/>
    <property type="match status" value="1"/>
</dbReference>
<evidence type="ECO:0000313" key="5">
    <source>
        <dbReference type="EMBL" id="PKH46848.1"/>
    </source>
</evidence>
<evidence type="ECO:0000256" key="3">
    <source>
        <dbReference type="ARBA" id="ARBA00013368"/>
    </source>
</evidence>
<proteinExistence type="inferred from homology"/>
<evidence type="ECO:0000256" key="2">
    <source>
        <dbReference type="ARBA" id="ARBA00011322"/>
    </source>
</evidence>
<sequence length="244" mass="27563">NEQQTLLKELAELPVLEKELGEAETEYKSLSQRQDTLRQQLGSLSQKAEQINELEKKLKKQAQEKDQTTQEINYFGKLVRAFGKKDGIQTMLIEDTLPELETGADLLLSRMTDGRMHLSIETQRSTKKGDQTETLDINISDELGTRNYETFSGGEAFRIDFAIRIALSHLLANRLGAPLRTLIIDEGFGTQDTTGIERLKEAINSIQNEFDKILVITHIDDLKDSFPTRIEIDKTPSGSAIRLN</sequence>
<comment type="caution">
    <text evidence="5">The sequence shown here is derived from an EMBL/GenBank/DDBJ whole genome shotgun (WGS) entry which is preliminary data.</text>
</comment>
<keyword evidence="5" id="KW-0269">Exonuclease</keyword>
<keyword evidence="4" id="KW-0175">Coiled coil</keyword>
<protein>
    <recommendedName>
        <fullName evidence="3">Nuclease SbcCD subunit C</fullName>
    </recommendedName>
</protein>
<evidence type="ECO:0000256" key="4">
    <source>
        <dbReference type="SAM" id="Coils"/>
    </source>
</evidence>
<dbReference type="Pfam" id="PF13558">
    <property type="entry name" value="SbcC_Walker_B"/>
    <property type="match status" value="1"/>
</dbReference>
<dbReference type="SUPFAM" id="SSF52540">
    <property type="entry name" value="P-loop containing nucleoside triphosphate hydrolases"/>
    <property type="match status" value="1"/>
</dbReference>
<name>A0A2J1DXI6_9CHLR</name>
<gene>
    <name evidence="5" type="ORF">CVH13_00883</name>
</gene>
<comment type="subunit">
    <text evidence="2">Heterodimer of SbcC and SbcD.</text>
</comment>
<reference evidence="5 6" key="1">
    <citation type="journal article" date="2017" name="FEMS Microbiol. Ecol.">
        <title>Reconstructed genomes of novel Dehalococcoides mccartyi strains from 1,2,3,4-tetrachlorodibenzo-p-dioxin-dechlorinating enrichment cultures reveal divergent reductive dehalogenase gene profiles.</title>
        <authorList>
            <person name="Dam H.T."/>
            <person name="Vollmers J."/>
            <person name="Kaster A.K."/>
            <person name="Haggblom M.M."/>
        </authorList>
    </citation>
    <scope>NUCLEOTIDE SEQUENCE [LARGE SCALE GENOMIC DNA]</scope>
    <source>
        <strain evidence="5 6">H1-3-2.001</strain>
    </source>
</reference>
<dbReference type="PANTHER" id="PTHR32114:SF2">
    <property type="entry name" value="ABC TRANSPORTER ABCH.3"/>
    <property type="match status" value="1"/>
</dbReference>
<feature type="coiled-coil region" evidence="4">
    <location>
        <begin position="13"/>
        <end position="71"/>
    </location>
</feature>
<keyword evidence="5" id="KW-0540">Nuclease</keyword>